<keyword evidence="9" id="KW-1185">Reference proteome</keyword>
<evidence type="ECO:0000256" key="7">
    <source>
        <dbReference type="ARBA" id="ARBA00029903"/>
    </source>
</evidence>
<evidence type="ECO:0000259" key="8">
    <source>
        <dbReference type="Pfam" id="PF05826"/>
    </source>
</evidence>
<dbReference type="GO" id="GO:0005576">
    <property type="term" value="C:extracellular region"/>
    <property type="evidence" value="ECO:0007669"/>
    <property type="project" value="UniProtKB-SubCell"/>
</dbReference>
<proteinExistence type="predicted"/>
<dbReference type="GeneID" id="113500412"/>
<feature type="domain" description="Phospholipase A2-like central" evidence="8">
    <location>
        <begin position="1"/>
        <end position="75"/>
    </location>
</feature>
<dbReference type="FunCoup" id="A0A7E5W9V1">
    <property type="interactions" value="69"/>
</dbReference>
<organism evidence="9 10">
    <name type="scientific">Trichoplusia ni</name>
    <name type="common">Cabbage looper</name>
    <dbReference type="NCBI Taxonomy" id="7111"/>
    <lineage>
        <taxon>Eukaryota</taxon>
        <taxon>Metazoa</taxon>
        <taxon>Ecdysozoa</taxon>
        <taxon>Arthropoda</taxon>
        <taxon>Hexapoda</taxon>
        <taxon>Insecta</taxon>
        <taxon>Pterygota</taxon>
        <taxon>Neoptera</taxon>
        <taxon>Endopterygota</taxon>
        <taxon>Lepidoptera</taxon>
        <taxon>Glossata</taxon>
        <taxon>Ditrysia</taxon>
        <taxon>Noctuoidea</taxon>
        <taxon>Noctuidae</taxon>
        <taxon>Plusiinae</taxon>
        <taxon>Trichoplusia</taxon>
    </lineage>
</organism>
<name>A0A7E5W9V1_TRINI</name>
<evidence type="ECO:0000256" key="5">
    <source>
        <dbReference type="ARBA" id="ARBA00022963"/>
    </source>
</evidence>
<keyword evidence="6" id="KW-0443">Lipid metabolism</keyword>
<dbReference type="Pfam" id="PF05826">
    <property type="entry name" value="Phospholip_A2_2"/>
    <property type="match status" value="1"/>
</dbReference>
<dbReference type="Proteomes" id="UP000322000">
    <property type="component" value="Chromosome 1"/>
</dbReference>
<keyword evidence="5" id="KW-0442">Lipid degradation</keyword>
<comment type="subcellular location">
    <subcellularLocation>
        <location evidence="2">Secreted</location>
    </subcellularLocation>
</comment>
<dbReference type="PROSITE" id="PS00118">
    <property type="entry name" value="PA2_HIS"/>
    <property type="match status" value="1"/>
</dbReference>
<evidence type="ECO:0000256" key="3">
    <source>
        <dbReference type="ARBA" id="ARBA00013278"/>
    </source>
</evidence>
<dbReference type="RefSeq" id="XP_026736976.1">
    <property type="nucleotide sequence ID" value="XM_026881175.1"/>
</dbReference>
<dbReference type="InterPro" id="IPR016090">
    <property type="entry name" value="PLA2-like_dom"/>
</dbReference>
<evidence type="ECO:0000256" key="4">
    <source>
        <dbReference type="ARBA" id="ARBA00022525"/>
    </source>
</evidence>
<comment type="cofactor">
    <cofactor evidence="1">
        <name>Ca(2+)</name>
        <dbReference type="ChEBI" id="CHEBI:29108"/>
    </cofactor>
</comment>
<dbReference type="GO" id="GO:0050482">
    <property type="term" value="P:arachidonate secretion"/>
    <property type="evidence" value="ECO:0007669"/>
    <property type="project" value="InterPro"/>
</dbReference>
<evidence type="ECO:0000256" key="2">
    <source>
        <dbReference type="ARBA" id="ARBA00004613"/>
    </source>
</evidence>
<evidence type="ECO:0000313" key="9">
    <source>
        <dbReference type="Proteomes" id="UP000322000"/>
    </source>
</evidence>
<dbReference type="GO" id="GO:0004623">
    <property type="term" value="F:phospholipase A2 activity"/>
    <property type="evidence" value="ECO:0007669"/>
    <property type="project" value="UniProtKB-EC"/>
</dbReference>
<dbReference type="GO" id="GO:0016042">
    <property type="term" value="P:lipid catabolic process"/>
    <property type="evidence" value="ECO:0007669"/>
    <property type="project" value="UniProtKB-KW"/>
</dbReference>
<evidence type="ECO:0000256" key="6">
    <source>
        <dbReference type="ARBA" id="ARBA00023098"/>
    </source>
</evidence>
<dbReference type="InParanoid" id="A0A7E5W9V1"/>
<dbReference type="OrthoDB" id="10059604at2759"/>
<dbReference type="AlphaFoldDB" id="A0A7E5W9V1"/>
<evidence type="ECO:0000313" key="10">
    <source>
        <dbReference type="RefSeq" id="XP_026736976.1"/>
    </source>
</evidence>
<dbReference type="InterPro" id="IPR036444">
    <property type="entry name" value="PLipase_A2_dom_sf"/>
</dbReference>
<dbReference type="SUPFAM" id="SSF48619">
    <property type="entry name" value="Phospholipase A2, PLA2"/>
    <property type="match status" value="1"/>
</dbReference>
<gene>
    <name evidence="10" type="primary">LOC113500412</name>
</gene>
<sequence length="116" mass="13320">MCCRAHDNCEDTIAGGGTKHNLENDASYTRYSFLSRLSCSCDLEFQKCLLSADTAMSEFIGMTYFDGLQTKCFKKEYPITKCLQYGGWFNEKCLEYELDESGTPTYQWFDVPMFGK</sequence>
<dbReference type="KEGG" id="tnl:113500412"/>
<accession>A0A7E5W9V1</accession>
<dbReference type="InterPro" id="IPR033113">
    <property type="entry name" value="PLA2_histidine"/>
</dbReference>
<dbReference type="Gene3D" id="1.20.90.10">
    <property type="entry name" value="Phospholipase A2 domain"/>
    <property type="match status" value="1"/>
</dbReference>
<dbReference type="PANTHER" id="PTHR12253">
    <property type="entry name" value="RH14732P"/>
    <property type="match status" value="1"/>
</dbReference>
<evidence type="ECO:0000256" key="1">
    <source>
        <dbReference type="ARBA" id="ARBA00001913"/>
    </source>
</evidence>
<reference evidence="10" key="1">
    <citation type="submission" date="2025-08" db="UniProtKB">
        <authorList>
            <consortium name="RefSeq"/>
        </authorList>
    </citation>
    <scope>IDENTIFICATION</scope>
</reference>
<dbReference type="EC" id="3.1.1.4" evidence="3"/>
<dbReference type="GO" id="GO:0006644">
    <property type="term" value="P:phospholipid metabolic process"/>
    <property type="evidence" value="ECO:0007669"/>
    <property type="project" value="InterPro"/>
</dbReference>
<keyword evidence="4" id="KW-0964">Secreted</keyword>
<protein>
    <recommendedName>
        <fullName evidence="3">phospholipase A2</fullName>
        <ecNumber evidence="3">3.1.1.4</ecNumber>
    </recommendedName>
    <alternativeName>
        <fullName evidence="7">Phosphatidylcholine 2-acylhydrolase</fullName>
    </alternativeName>
</protein>